<keyword evidence="4 6" id="KW-0472">Membrane</keyword>
<evidence type="ECO:0000259" key="7">
    <source>
        <dbReference type="Pfam" id="PF20684"/>
    </source>
</evidence>
<feature type="non-terminal residue" evidence="8">
    <location>
        <position position="1"/>
    </location>
</feature>
<evidence type="ECO:0000313" key="8">
    <source>
        <dbReference type="EMBL" id="PMD47942.1"/>
    </source>
</evidence>
<evidence type="ECO:0000256" key="1">
    <source>
        <dbReference type="ARBA" id="ARBA00004141"/>
    </source>
</evidence>
<dbReference type="AlphaFoldDB" id="A0A2J6SB14"/>
<keyword evidence="3 6" id="KW-1133">Transmembrane helix</keyword>
<comment type="subcellular location">
    <subcellularLocation>
        <location evidence="1">Membrane</location>
        <topology evidence="1">Multi-pass membrane protein</topology>
    </subcellularLocation>
</comment>
<dbReference type="GO" id="GO:0016020">
    <property type="term" value="C:membrane"/>
    <property type="evidence" value="ECO:0007669"/>
    <property type="project" value="UniProtKB-SubCell"/>
</dbReference>
<sequence length="285" mass="30976">ASYLAQTRVPNFLAGTIAPLVVASFFVLARAYSRAIIIRGWGYDDTGIIIAWARNLPNKTSFSCLLTPPASALSTRFGTGRHIEALSLSQAEPGLKLLYASRLLYLLVITACKYAFCASYLRIFRERTSRIAILCLTGFITLYTIPIFFATAFPCLPPSNVWHIATTKSCYDGPKADALTYATGLFNVLGDILLLGFVIPQILPLKMPRRQKIALLSVVSLSILVIIAAIVRMVFVAGSNNSTDPTWVLVDISTWSSVEVNTALVCVSAPATKPVIRKVLPGVFA</sequence>
<dbReference type="InterPro" id="IPR052337">
    <property type="entry name" value="SAT4-like"/>
</dbReference>
<keyword evidence="9" id="KW-1185">Reference proteome</keyword>
<keyword evidence="2 6" id="KW-0812">Transmembrane</keyword>
<feature type="transmembrane region" description="Helical" evidence="6">
    <location>
        <begin position="181"/>
        <end position="203"/>
    </location>
</feature>
<evidence type="ECO:0000313" key="9">
    <source>
        <dbReference type="Proteomes" id="UP000235786"/>
    </source>
</evidence>
<dbReference type="PANTHER" id="PTHR33048:SF108">
    <property type="entry name" value="INTEGRAL MEMBRANE PROTEIN"/>
    <property type="match status" value="1"/>
</dbReference>
<dbReference type="PANTHER" id="PTHR33048">
    <property type="entry name" value="PTH11-LIKE INTEGRAL MEMBRANE PROTEIN (AFU_ORTHOLOGUE AFUA_5G11245)"/>
    <property type="match status" value="1"/>
</dbReference>
<feature type="transmembrane region" description="Helical" evidence="6">
    <location>
        <begin position="215"/>
        <end position="235"/>
    </location>
</feature>
<feature type="transmembrane region" description="Helical" evidence="6">
    <location>
        <begin position="103"/>
        <end position="124"/>
    </location>
</feature>
<evidence type="ECO:0000256" key="4">
    <source>
        <dbReference type="ARBA" id="ARBA00023136"/>
    </source>
</evidence>
<feature type="non-terminal residue" evidence="8">
    <location>
        <position position="285"/>
    </location>
</feature>
<evidence type="ECO:0000256" key="6">
    <source>
        <dbReference type="SAM" id="Phobius"/>
    </source>
</evidence>
<name>A0A2J6SB14_HYAVF</name>
<proteinExistence type="inferred from homology"/>
<reference evidence="8 9" key="1">
    <citation type="submission" date="2016-04" db="EMBL/GenBank/DDBJ databases">
        <title>A degradative enzymes factory behind the ericoid mycorrhizal symbiosis.</title>
        <authorList>
            <consortium name="DOE Joint Genome Institute"/>
            <person name="Martino E."/>
            <person name="Morin E."/>
            <person name="Grelet G."/>
            <person name="Kuo A."/>
            <person name="Kohler A."/>
            <person name="Daghino S."/>
            <person name="Barry K."/>
            <person name="Choi C."/>
            <person name="Cichocki N."/>
            <person name="Clum A."/>
            <person name="Copeland A."/>
            <person name="Hainaut M."/>
            <person name="Haridas S."/>
            <person name="Labutti K."/>
            <person name="Lindquist E."/>
            <person name="Lipzen A."/>
            <person name="Khouja H.-R."/>
            <person name="Murat C."/>
            <person name="Ohm R."/>
            <person name="Olson A."/>
            <person name="Spatafora J."/>
            <person name="Veneault-Fourrey C."/>
            <person name="Henrissat B."/>
            <person name="Grigoriev I."/>
            <person name="Martin F."/>
            <person name="Perotto S."/>
        </authorList>
    </citation>
    <scope>NUCLEOTIDE SEQUENCE [LARGE SCALE GENOMIC DNA]</scope>
    <source>
        <strain evidence="8 9">F</strain>
    </source>
</reference>
<gene>
    <name evidence="8" type="ORF">L207DRAFT_393191</name>
</gene>
<protein>
    <recommendedName>
        <fullName evidence="7">Rhodopsin domain-containing protein</fullName>
    </recommendedName>
</protein>
<evidence type="ECO:0000256" key="3">
    <source>
        <dbReference type="ARBA" id="ARBA00022989"/>
    </source>
</evidence>
<evidence type="ECO:0000256" key="5">
    <source>
        <dbReference type="ARBA" id="ARBA00038359"/>
    </source>
</evidence>
<comment type="similarity">
    <text evidence="5">Belongs to the SAT4 family.</text>
</comment>
<dbReference type="EMBL" id="KZ613938">
    <property type="protein sequence ID" value="PMD47942.1"/>
    <property type="molecule type" value="Genomic_DNA"/>
</dbReference>
<feature type="transmembrane region" description="Helical" evidence="6">
    <location>
        <begin position="131"/>
        <end position="153"/>
    </location>
</feature>
<dbReference type="Pfam" id="PF20684">
    <property type="entry name" value="Fung_rhodopsin"/>
    <property type="match status" value="1"/>
</dbReference>
<organism evidence="8 9">
    <name type="scientific">Hyaloscypha variabilis (strain UAMH 11265 / GT02V1 / F)</name>
    <name type="common">Meliniomyces variabilis</name>
    <dbReference type="NCBI Taxonomy" id="1149755"/>
    <lineage>
        <taxon>Eukaryota</taxon>
        <taxon>Fungi</taxon>
        <taxon>Dikarya</taxon>
        <taxon>Ascomycota</taxon>
        <taxon>Pezizomycotina</taxon>
        <taxon>Leotiomycetes</taxon>
        <taxon>Helotiales</taxon>
        <taxon>Hyaloscyphaceae</taxon>
        <taxon>Hyaloscypha</taxon>
        <taxon>Hyaloscypha variabilis</taxon>
    </lineage>
</organism>
<dbReference type="InterPro" id="IPR049326">
    <property type="entry name" value="Rhodopsin_dom_fungi"/>
</dbReference>
<accession>A0A2J6SB14</accession>
<evidence type="ECO:0000256" key="2">
    <source>
        <dbReference type="ARBA" id="ARBA00022692"/>
    </source>
</evidence>
<dbReference type="OrthoDB" id="444631at2759"/>
<feature type="domain" description="Rhodopsin" evidence="7">
    <location>
        <begin position="29"/>
        <end position="278"/>
    </location>
</feature>
<dbReference type="Proteomes" id="UP000235786">
    <property type="component" value="Unassembled WGS sequence"/>
</dbReference>
<feature type="transmembrane region" description="Helical" evidence="6">
    <location>
        <begin position="12"/>
        <end position="32"/>
    </location>
</feature>